<dbReference type="Proteomes" id="UP000051717">
    <property type="component" value="Unassembled WGS sequence"/>
</dbReference>
<dbReference type="SUPFAM" id="SSF56300">
    <property type="entry name" value="Metallo-dependent phosphatases"/>
    <property type="match status" value="1"/>
</dbReference>
<comment type="caution">
    <text evidence="1">The sequence shown here is derived from an EMBL/GenBank/DDBJ whole genome shotgun (WGS) entry which is preliminary data.</text>
</comment>
<protein>
    <submittedName>
        <fullName evidence="1">Uncharacterized protein</fullName>
    </submittedName>
</protein>
<dbReference type="EMBL" id="LJUI01000009">
    <property type="protein sequence ID" value="KPK70809.1"/>
    <property type="molecule type" value="Genomic_DNA"/>
</dbReference>
<reference evidence="1 2" key="1">
    <citation type="journal article" date="2015" name="Microbiome">
        <title>Genomic resolution of linkages in carbon, nitrogen, and sulfur cycling among widespread estuary sediment bacteria.</title>
        <authorList>
            <person name="Baker B.J."/>
            <person name="Lazar C.S."/>
            <person name="Teske A.P."/>
            <person name="Dick G.J."/>
        </authorList>
    </citation>
    <scope>NUCLEOTIDE SEQUENCE [LARGE SCALE GENOMIC DNA]</scope>
    <source>
        <strain evidence="1">SM23_40</strain>
    </source>
</reference>
<accession>A0A0S8GDK0</accession>
<sequence>MARRATFVLERTSRDSHTLVVDSGGFLSNDPGKRLAAEYISRSLGALGCAAINVGHFDLTFGGNFLLHMRDAYRLPLLSTNIFHADRRTPFVERWIIKRFGATRIFGIPVGGVRIAILGLVSGGAIPRVEADDPELVVTDPVASIEAALHRIRGRYDIL</sequence>
<dbReference type="InterPro" id="IPR029052">
    <property type="entry name" value="Metallo-depent_PP-like"/>
</dbReference>
<organism evidence="1 2">
    <name type="scientific">candidate division TA06 bacterium SM23_40</name>
    <dbReference type="NCBI Taxonomy" id="1703774"/>
    <lineage>
        <taxon>Bacteria</taxon>
        <taxon>Bacteria division TA06</taxon>
    </lineage>
</organism>
<name>A0A0S8GDK0_UNCT6</name>
<evidence type="ECO:0000313" key="1">
    <source>
        <dbReference type="EMBL" id="KPK70809.1"/>
    </source>
</evidence>
<evidence type="ECO:0000313" key="2">
    <source>
        <dbReference type="Proteomes" id="UP000051717"/>
    </source>
</evidence>
<dbReference type="Gene3D" id="3.60.21.10">
    <property type="match status" value="1"/>
</dbReference>
<dbReference type="AlphaFoldDB" id="A0A0S8GDK0"/>
<gene>
    <name evidence="1" type="ORF">AMJ82_02150</name>
</gene>
<proteinExistence type="predicted"/>
<feature type="non-terminal residue" evidence="1">
    <location>
        <position position="159"/>
    </location>
</feature>